<evidence type="ECO:0000313" key="1">
    <source>
        <dbReference type="EMBL" id="GIY22511.1"/>
    </source>
</evidence>
<dbReference type="EMBL" id="BPLR01008160">
    <property type="protein sequence ID" value="GIY22511.1"/>
    <property type="molecule type" value="Genomic_DNA"/>
</dbReference>
<dbReference type="AlphaFoldDB" id="A0AAV4RQ92"/>
<keyword evidence="2" id="KW-1185">Reference proteome</keyword>
<accession>A0AAV4RQ92</accession>
<reference evidence="1 2" key="1">
    <citation type="submission" date="2021-06" db="EMBL/GenBank/DDBJ databases">
        <title>Caerostris extrusa draft genome.</title>
        <authorList>
            <person name="Kono N."/>
            <person name="Arakawa K."/>
        </authorList>
    </citation>
    <scope>NUCLEOTIDE SEQUENCE [LARGE SCALE GENOMIC DNA]</scope>
</reference>
<gene>
    <name evidence="1" type="ORF">CEXT_289231</name>
</gene>
<protein>
    <submittedName>
        <fullName evidence="1">Uncharacterized protein</fullName>
    </submittedName>
</protein>
<sequence length="89" mass="10054">MRKISSSNFCQHCCRTERKATSNCNRSVRVGKRAVRVGWGGRAINFISQSLLTTRGNCGSLFKERQNRACRNVFLKSGRTPGEPKGFWT</sequence>
<name>A0AAV4RQ92_CAEEX</name>
<comment type="caution">
    <text evidence="1">The sequence shown here is derived from an EMBL/GenBank/DDBJ whole genome shotgun (WGS) entry which is preliminary data.</text>
</comment>
<proteinExistence type="predicted"/>
<dbReference type="Proteomes" id="UP001054945">
    <property type="component" value="Unassembled WGS sequence"/>
</dbReference>
<organism evidence="1 2">
    <name type="scientific">Caerostris extrusa</name>
    <name type="common">Bark spider</name>
    <name type="synonym">Caerostris bankana</name>
    <dbReference type="NCBI Taxonomy" id="172846"/>
    <lineage>
        <taxon>Eukaryota</taxon>
        <taxon>Metazoa</taxon>
        <taxon>Ecdysozoa</taxon>
        <taxon>Arthropoda</taxon>
        <taxon>Chelicerata</taxon>
        <taxon>Arachnida</taxon>
        <taxon>Araneae</taxon>
        <taxon>Araneomorphae</taxon>
        <taxon>Entelegynae</taxon>
        <taxon>Araneoidea</taxon>
        <taxon>Araneidae</taxon>
        <taxon>Caerostris</taxon>
    </lineage>
</organism>
<evidence type="ECO:0000313" key="2">
    <source>
        <dbReference type="Proteomes" id="UP001054945"/>
    </source>
</evidence>